<proteinExistence type="predicted"/>
<organism evidence="2 3">
    <name type="scientific">Nonomuraea cavernae</name>
    <dbReference type="NCBI Taxonomy" id="2045107"/>
    <lineage>
        <taxon>Bacteria</taxon>
        <taxon>Bacillati</taxon>
        <taxon>Actinomycetota</taxon>
        <taxon>Actinomycetes</taxon>
        <taxon>Streptosporangiales</taxon>
        <taxon>Streptosporangiaceae</taxon>
        <taxon>Nonomuraea</taxon>
    </lineage>
</organism>
<accession>A0A918DUJ4</accession>
<gene>
    <name evidence="2" type="ORF">GCM10012289_75620</name>
</gene>
<feature type="region of interest" description="Disordered" evidence="1">
    <location>
        <begin position="1"/>
        <end position="21"/>
    </location>
</feature>
<name>A0A918DUJ4_9ACTN</name>
<reference evidence="2" key="2">
    <citation type="submission" date="2020-09" db="EMBL/GenBank/DDBJ databases">
        <authorList>
            <person name="Sun Q."/>
            <person name="Zhou Y."/>
        </authorList>
    </citation>
    <scope>NUCLEOTIDE SEQUENCE</scope>
    <source>
        <strain evidence="2">CGMCC 4.7368</strain>
    </source>
</reference>
<evidence type="ECO:0008006" key="4">
    <source>
        <dbReference type="Google" id="ProtNLM"/>
    </source>
</evidence>
<evidence type="ECO:0000256" key="1">
    <source>
        <dbReference type="SAM" id="MobiDB-lite"/>
    </source>
</evidence>
<protein>
    <recommendedName>
        <fullName evidence="4">PE domain-containing protein</fullName>
    </recommendedName>
</protein>
<dbReference type="Proteomes" id="UP000646523">
    <property type="component" value="Unassembled WGS sequence"/>
</dbReference>
<evidence type="ECO:0000313" key="3">
    <source>
        <dbReference type="Proteomes" id="UP000646523"/>
    </source>
</evidence>
<dbReference type="RefSeq" id="WP_189129057.1">
    <property type="nucleotide sequence ID" value="NZ_BMNH01000047.1"/>
</dbReference>
<comment type="caution">
    <text evidence="2">The sequence shown here is derived from an EMBL/GenBank/DDBJ whole genome shotgun (WGS) entry which is preliminary data.</text>
</comment>
<reference evidence="2" key="1">
    <citation type="journal article" date="2014" name="Int. J. Syst. Evol. Microbiol.">
        <title>Complete genome sequence of Corynebacterium casei LMG S-19264T (=DSM 44701T), isolated from a smear-ripened cheese.</title>
        <authorList>
            <consortium name="US DOE Joint Genome Institute (JGI-PGF)"/>
            <person name="Walter F."/>
            <person name="Albersmeier A."/>
            <person name="Kalinowski J."/>
            <person name="Ruckert C."/>
        </authorList>
    </citation>
    <scope>NUCLEOTIDE SEQUENCE</scope>
    <source>
        <strain evidence="2">CGMCC 4.7368</strain>
    </source>
</reference>
<dbReference type="AlphaFoldDB" id="A0A918DUJ4"/>
<keyword evidence="3" id="KW-1185">Reference proteome</keyword>
<dbReference type="EMBL" id="BMNH01000047">
    <property type="protein sequence ID" value="GGO83023.1"/>
    <property type="molecule type" value="Genomic_DNA"/>
</dbReference>
<sequence length="127" mass="13421">MAPKEATKDGGNPLVLDPKWPGLDGGEPVEYSVTRMRAIARDLASAKNLDQHLGRLGSDTQLSPAEVGQWDDAQAFSKSVGETSAAAKFLQAYTDFANAYDQLVAAIEANADAYANTNSMNEGGSEV</sequence>
<evidence type="ECO:0000313" key="2">
    <source>
        <dbReference type="EMBL" id="GGO83023.1"/>
    </source>
</evidence>